<dbReference type="RefSeq" id="WP_194452337.1">
    <property type="nucleotide sequence ID" value="NZ_CP063849.1"/>
</dbReference>
<dbReference type="AlphaFoldDB" id="A0A7S7NVR1"/>
<name>A0A7S7NVR1_PALFE</name>
<dbReference type="EMBL" id="CP063849">
    <property type="protein sequence ID" value="QOY90679.1"/>
    <property type="molecule type" value="Genomic_DNA"/>
</dbReference>
<evidence type="ECO:0000256" key="1">
    <source>
        <dbReference type="SAM" id="SignalP"/>
    </source>
</evidence>
<organism evidence="2 3">
    <name type="scientific">Paludibaculum fermentans</name>
    <dbReference type="NCBI Taxonomy" id="1473598"/>
    <lineage>
        <taxon>Bacteria</taxon>
        <taxon>Pseudomonadati</taxon>
        <taxon>Acidobacteriota</taxon>
        <taxon>Terriglobia</taxon>
        <taxon>Bryobacterales</taxon>
        <taxon>Bryobacteraceae</taxon>
        <taxon>Paludibaculum</taxon>
    </lineage>
</organism>
<proteinExistence type="predicted"/>
<feature type="signal peptide" evidence="1">
    <location>
        <begin position="1"/>
        <end position="17"/>
    </location>
</feature>
<feature type="chain" id="PRO_5032293148" evidence="1">
    <location>
        <begin position="18"/>
        <end position="123"/>
    </location>
</feature>
<dbReference type="Proteomes" id="UP000593892">
    <property type="component" value="Chromosome"/>
</dbReference>
<dbReference type="KEGG" id="pfer:IRI77_12255"/>
<evidence type="ECO:0000313" key="3">
    <source>
        <dbReference type="Proteomes" id="UP000593892"/>
    </source>
</evidence>
<accession>A0A7S7NVR1</accession>
<gene>
    <name evidence="2" type="ORF">IRI77_12255</name>
</gene>
<sequence>MKLAALAVAFSLSPGFAQTLKRPPLPPKPPLTVEHLDTSPWPGGLNGVTWATASRWEYAMMIAEAGKPTQIFPPRAVEPISGGLLVEELNRAGMVGWEVVGTSTLKPGQLTILLKRPLVVAAP</sequence>
<evidence type="ECO:0000313" key="2">
    <source>
        <dbReference type="EMBL" id="QOY90679.1"/>
    </source>
</evidence>
<reference evidence="2 3" key="1">
    <citation type="submission" date="2020-10" db="EMBL/GenBank/DDBJ databases">
        <title>Complete genome sequence of Paludibaculum fermentans P105T, a facultatively anaerobic acidobacterium capable of dissimilatory Fe(III) reduction.</title>
        <authorList>
            <person name="Dedysh S.N."/>
            <person name="Beletsky A.V."/>
            <person name="Kulichevskaya I.S."/>
            <person name="Mardanov A.V."/>
            <person name="Ravin N.V."/>
        </authorList>
    </citation>
    <scope>NUCLEOTIDE SEQUENCE [LARGE SCALE GENOMIC DNA]</scope>
    <source>
        <strain evidence="2 3">P105</strain>
    </source>
</reference>
<protein>
    <submittedName>
        <fullName evidence="2">Uncharacterized protein</fullName>
    </submittedName>
</protein>
<keyword evidence="1" id="KW-0732">Signal</keyword>
<keyword evidence="3" id="KW-1185">Reference proteome</keyword>